<dbReference type="Proteomes" id="UP000499080">
    <property type="component" value="Unassembled WGS sequence"/>
</dbReference>
<dbReference type="EMBL" id="BGPR01055861">
    <property type="protein sequence ID" value="GBO32415.1"/>
    <property type="molecule type" value="Genomic_DNA"/>
</dbReference>
<sequence length="139" mass="15126">MPLHEELPIRKSRVDRSLHEWIPPPLAIPTVPEPSPEPFVLFEPPALDDLLATDVFHQSIDDYSKEFMSQLKSSYVLALPNAAWGPAASMPAIVLPLQDTFGAPSTNPPTCRRRAATGGRGTLGLLFASLGNKCSIQII</sequence>
<keyword evidence="2" id="KW-1185">Reference proteome</keyword>
<evidence type="ECO:0000313" key="1">
    <source>
        <dbReference type="EMBL" id="GBO32415.1"/>
    </source>
</evidence>
<dbReference type="AlphaFoldDB" id="A0A4Y2W536"/>
<protein>
    <submittedName>
        <fullName evidence="1">Uncharacterized protein</fullName>
    </submittedName>
</protein>
<gene>
    <name evidence="1" type="ORF">AVEN_96868_1</name>
</gene>
<proteinExistence type="predicted"/>
<organism evidence="1 2">
    <name type="scientific">Araneus ventricosus</name>
    <name type="common">Orbweaver spider</name>
    <name type="synonym">Epeira ventricosa</name>
    <dbReference type="NCBI Taxonomy" id="182803"/>
    <lineage>
        <taxon>Eukaryota</taxon>
        <taxon>Metazoa</taxon>
        <taxon>Ecdysozoa</taxon>
        <taxon>Arthropoda</taxon>
        <taxon>Chelicerata</taxon>
        <taxon>Arachnida</taxon>
        <taxon>Araneae</taxon>
        <taxon>Araneomorphae</taxon>
        <taxon>Entelegynae</taxon>
        <taxon>Araneoidea</taxon>
        <taxon>Araneidae</taxon>
        <taxon>Araneus</taxon>
    </lineage>
</organism>
<name>A0A4Y2W536_ARAVE</name>
<accession>A0A4Y2W536</accession>
<evidence type="ECO:0000313" key="2">
    <source>
        <dbReference type="Proteomes" id="UP000499080"/>
    </source>
</evidence>
<reference evidence="1 2" key="1">
    <citation type="journal article" date="2019" name="Sci. Rep.">
        <title>Orb-weaving spider Araneus ventricosus genome elucidates the spidroin gene catalogue.</title>
        <authorList>
            <person name="Kono N."/>
            <person name="Nakamura H."/>
            <person name="Ohtoshi R."/>
            <person name="Moran D.A.P."/>
            <person name="Shinohara A."/>
            <person name="Yoshida Y."/>
            <person name="Fujiwara M."/>
            <person name="Mori M."/>
            <person name="Tomita M."/>
            <person name="Arakawa K."/>
        </authorList>
    </citation>
    <scope>NUCLEOTIDE SEQUENCE [LARGE SCALE GENOMIC DNA]</scope>
</reference>
<comment type="caution">
    <text evidence="1">The sequence shown here is derived from an EMBL/GenBank/DDBJ whole genome shotgun (WGS) entry which is preliminary data.</text>
</comment>